<dbReference type="OrthoDB" id="509124at2759"/>
<dbReference type="AlphaFoldDB" id="A0A8H7E712"/>
<dbReference type="Proteomes" id="UP000606974">
    <property type="component" value="Unassembled WGS sequence"/>
</dbReference>
<evidence type="ECO:0000313" key="2">
    <source>
        <dbReference type="EMBL" id="KAF7510775.1"/>
    </source>
</evidence>
<name>A0A8H7E712_9EURO</name>
<comment type="caution">
    <text evidence="2">The sequence shown here is derived from an EMBL/GenBank/DDBJ whole genome shotgun (WGS) entry which is preliminary data.</text>
</comment>
<reference evidence="2" key="1">
    <citation type="submission" date="2020-02" db="EMBL/GenBank/DDBJ databases">
        <authorList>
            <person name="Palmer J.M."/>
        </authorList>
    </citation>
    <scope>NUCLEOTIDE SEQUENCE</scope>
    <source>
        <strain evidence="2">EPUS1.4</strain>
        <tissue evidence="2">Thallus</tissue>
    </source>
</reference>
<keyword evidence="3" id="KW-1185">Reference proteome</keyword>
<protein>
    <submittedName>
        <fullName evidence="2">Uncharacterized protein</fullName>
    </submittedName>
</protein>
<gene>
    <name evidence="2" type="ORF">GJ744_005875</name>
</gene>
<feature type="region of interest" description="Disordered" evidence="1">
    <location>
        <begin position="65"/>
        <end position="126"/>
    </location>
</feature>
<proteinExistence type="predicted"/>
<organism evidence="2 3">
    <name type="scientific">Endocarpon pusillum</name>
    <dbReference type="NCBI Taxonomy" id="364733"/>
    <lineage>
        <taxon>Eukaryota</taxon>
        <taxon>Fungi</taxon>
        <taxon>Dikarya</taxon>
        <taxon>Ascomycota</taxon>
        <taxon>Pezizomycotina</taxon>
        <taxon>Eurotiomycetes</taxon>
        <taxon>Chaetothyriomycetidae</taxon>
        <taxon>Verrucariales</taxon>
        <taxon>Verrucariaceae</taxon>
        <taxon>Endocarpon</taxon>
    </lineage>
</organism>
<sequence>MAKSIDPKALSTPAIPASRAKLTLSASTFANARAALCFSKIVDTSVWKDWHQLVPEVIIRSQPAEDEWETPFASRNPSTVPRTPTPTQGQKDSRLGSIGDVGFGRDASLEVPTHTPTTGSPNVNPPVGSKVGTGNDLPIHDPFEGQRGLSLTSERARRLSMSTIHGEPSVRLRVGTRMTFQVVLDPSKPGKYRKTELVVSELVRPEDQPPGQKPTYRIMWESDTRMTFPRSLPKWLLFVQRVTEICPVVRGDGKEDCEIRTWECQRGLLVRFVKRYYGDQLQRMFEQYVRGLREYCEAMGGAVDRRDFSIGA</sequence>
<evidence type="ECO:0000313" key="3">
    <source>
        <dbReference type="Proteomes" id="UP000606974"/>
    </source>
</evidence>
<evidence type="ECO:0000256" key="1">
    <source>
        <dbReference type="SAM" id="MobiDB-lite"/>
    </source>
</evidence>
<feature type="compositionally biased region" description="Polar residues" evidence="1">
    <location>
        <begin position="73"/>
        <end position="90"/>
    </location>
</feature>
<accession>A0A8H7E712</accession>
<dbReference type="EMBL" id="JAACFV010000026">
    <property type="protein sequence ID" value="KAF7510775.1"/>
    <property type="molecule type" value="Genomic_DNA"/>
</dbReference>